<feature type="compositionally biased region" description="Polar residues" evidence="2">
    <location>
        <begin position="820"/>
        <end position="839"/>
    </location>
</feature>
<feature type="domain" description="Up-regulated during septation protein 1" evidence="3">
    <location>
        <begin position="89"/>
        <end position="234"/>
    </location>
</feature>
<feature type="domain" description="DUF7801" evidence="4">
    <location>
        <begin position="615"/>
        <end position="751"/>
    </location>
</feature>
<dbReference type="RefSeq" id="XP_033459341.1">
    <property type="nucleotide sequence ID" value="XM_033602581.1"/>
</dbReference>
<feature type="coiled-coil region" evidence="1">
    <location>
        <begin position="510"/>
        <end position="748"/>
    </location>
</feature>
<proteinExistence type="predicted"/>
<evidence type="ECO:0000259" key="3">
    <source>
        <dbReference type="Pfam" id="PF15456"/>
    </source>
</evidence>
<feature type="compositionally biased region" description="Polar residues" evidence="2">
    <location>
        <begin position="1"/>
        <end position="19"/>
    </location>
</feature>
<feature type="compositionally biased region" description="Low complexity" evidence="2">
    <location>
        <begin position="170"/>
        <end position="190"/>
    </location>
</feature>
<dbReference type="Pfam" id="PF25078">
    <property type="entry name" value="DUF7801"/>
    <property type="match status" value="1"/>
</dbReference>
<feature type="compositionally biased region" description="Basic and acidic residues" evidence="2">
    <location>
        <begin position="191"/>
        <end position="201"/>
    </location>
</feature>
<reference evidence="6" key="3">
    <citation type="submission" date="2025-08" db="UniProtKB">
        <authorList>
            <consortium name="RefSeq"/>
        </authorList>
    </citation>
    <scope>IDENTIFICATION</scope>
    <source>
        <strain evidence="6">CBS 342.82</strain>
    </source>
</reference>
<feature type="coiled-coil region" evidence="1">
    <location>
        <begin position="339"/>
        <end position="366"/>
    </location>
</feature>
<dbReference type="Pfam" id="PF15456">
    <property type="entry name" value="Uds1"/>
    <property type="match status" value="1"/>
</dbReference>
<dbReference type="InterPro" id="IPR056703">
    <property type="entry name" value="DUF7801"/>
</dbReference>
<evidence type="ECO:0000313" key="5">
    <source>
        <dbReference type="Proteomes" id="UP000504637"/>
    </source>
</evidence>
<protein>
    <recommendedName>
        <fullName evidence="7">Up-regulated during septation protein 1 domain-containing protein</fullName>
    </recommendedName>
</protein>
<keyword evidence="1" id="KW-0175">Coiled coil</keyword>
<keyword evidence="5" id="KW-1185">Reference proteome</keyword>
<reference evidence="6" key="2">
    <citation type="submission" date="2020-04" db="EMBL/GenBank/DDBJ databases">
        <authorList>
            <consortium name="NCBI Genome Project"/>
        </authorList>
    </citation>
    <scope>NUCLEOTIDE SEQUENCE</scope>
    <source>
        <strain evidence="6">CBS 342.82</strain>
    </source>
</reference>
<evidence type="ECO:0000256" key="1">
    <source>
        <dbReference type="SAM" id="Coils"/>
    </source>
</evidence>
<dbReference type="OrthoDB" id="5569911at2759"/>
<name>A0A6J3M2T8_9PEZI</name>
<dbReference type="Gene3D" id="1.10.287.2610">
    <property type="match status" value="1"/>
</dbReference>
<dbReference type="Proteomes" id="UP000504637">
    <property type="component" value="Unplaced"/>
</dbReference>
<accession>A0A6J3M2T8</accession>
<feature type="region of interest" description="Disordered" evidence="2">
    <location>
        <begin position="147"/>
        <end position="201"/>
    </location>
</feature>
<feature type="region of interest" description="Disordered" evidence="2">
    <location>
        <begin position="1"/>
        <end position="32"/>
    </location>
</feature>
<dbReference type="SUPFAM" id="SSF90257">
    <property type="entry name" value="Myosin rod fragments"/>
    <property type="match status" value="1"/>
</dbReference>
<sequence length="839" mass="94924">MQTTAGHFNFPSHEQQAPSTYEGYDNYESGYGSPVSSREGAIQWKSPTAVNDHYDDYNNFANAIGDATTHQISVDTRVRSPNHDAVGRHLLYETALLDTHHYEVLDINEVDELKTEHERLDARIEAASRKLVLENKLKEAAQNIQRLYHSKKDSRPDTPQSPGSPKKTRGSLSGNRGRTSSSSASPGGHSEQAKEEVARSVKTVDELNETIKTLLERRAVVERKLLRHTAAVIAEQATQSTNTVSGKYPDGHQHADDDGTLYTPNEFDGIRDILHGKPVGQANFDGQKLSDEYEQRLLNMQNRLEHFNSQLRGVIVQAAKQRGNSIEPEIQTEFSHDPADNLEISLNKLEDNLHILEQEQHGHQESRSANRVEEQLVELNTHLHSVLINSASKDLTRDLHEPPVVGGHGYQHQLQYMEESFFALERVLQQQTVPPNDQVSSEALEQVNRKADLHAQKAAEYETVLAGLWEIMSSEKQGPQDGSRSPLTPLKEDFSIQAFNSRVQHLIDVASSAKEQQDILRRQIQQQRDLNGKSDMEKDREIAEMQIKHDELTDSHSQMQDELTKVIVSHQQTQQEASESRAELVNVMDECERLRQLLREKQTQLQEHNSQLLAQQSEAQNKDAQIQRDIASLETEVVRLTTELTVAKADLEGAYGTRAQRQKEAGVAAGEFEALQDNYRQATTELEQLREQHTLLENELQEMTQEFQEMTRESLELEKERGQLESLIDGLRDRCDALEGQLADEKMRFIGVKSPASGTADGPAVRENMSVMVLRQEFKRMMREARLEGVKLIRTEQEERRKLEAELRKIRQANGPLGRQHSNGPFSPTRSNTGLSTPA</sequence>
<reference evidence="6" key="1">
    <citation type="submission" date="2020-01" db="EMBL/GenBank/DDBJ databases">
        <authorList>
            <consortium name="DOE Joint Genome Institute"/>
            <person name="Haridas S."/>
            <person name="Albert R."/>
            <person name="Binder M."/>
            <person name="Bloem J."/>
            <person name="Labutti K."/>
            <person name="Salamov A."/>
            <person name="Andreopoulos B."/>
            <person name="Baker S.E."/>
            <person name="Barry K."/>
            <person name="Bills G."/>
            <person name="Bluhm B.H."/>
            <person name="Cannon C."/>
            <person name="Castanera R."/>
            <person name="Culley D.E."/>
            <person name="Daum C."/>
            <person name="Ezra D."/>
            <person name="Gonzalez J.B."/>
            <person name="Henrissat B."/>
            <person name="Kuo A."/>
            <person name="Liang C."/>
            <person name="Lipzen A."/>
            <person name="Lutzoni F."/>
            <person name="Magnuson J."/>
            <person name="Mondo S."/>
            <person name="Nolan M."/>
            <person name="Ohm R."/>
            <person name="Pangilinan J."/>
            <person name="Park H.-J."/>
            <person name="Ramirez L."/>
            <person name="Alfaro M."/>
            <person name="Sun H."/>
            <person name="Tritt A."/>
            <person name="Yoshinaga Y."/>
            <person name="Zwiers L.-H."/>
            <person name="Turgeon B.G."/>
            <person name="Goodwin S.B."/>
            <person name="Spatafora J.W."/>
            <person name="Crous P.W."/>
            <person name="Grigoriev I.V."/>
        </authorList>
    </citation>
    <scope>NUCLEOTIDE SEQUENCE</scope>
    <source>
        <strain evidence="6">CBS 342.82</strain>
    </source>
</reference>
<evidence type="ECO:0000259" key="4">
    <source>
        <dbReference type="Pfam" id="PF25078"/>
    </source>
</evidence>
<feature type="region of interest" description="Disordered" evidence="2">
    <location>
        <begin position="805"/>
        <end position="839"/>
    </location>
</feature>
<evidence type="ECO:0008006" key="7">
    <source>
        <dbReference type="Google" id="ProtNLM"/>
    </source>
</evidence>
<dbReference type="PANTHER" id="PTHR23159">
    <property type="entry name" value="CENTROSOMAL PROTEIN 2"/>
    <property type="match status" value="1"/>
</dbReference>
<evidence type="ECO:0000256" key="2">
    <source>
        <dbReference type="SAM" id="MobiDB-lite"/>
    </source>
</evidence>
<dbReference type="PANTHER" id="PTHR23159:SF31">
    <property type="entry name" value="CENTROSOME-ASSOCIATED PROTEIN CEP250 ISOFORM X1"/>
    <property type="match status" value="1"/>
</dbReference>
<organism evidence="6">
    <name type="scientific">Dissoconium aciculare CBS 342.82</name>
    <dbReference type="NCBI Taxonomy" id="1314786"/>
    <lineage>
        <taxon>Eukaryota</taxon>
        <taxon>Fungi</taxon>
        <taxon>Dikarya</taxon>
        <taxon>Ascomycota</taxon>
        <taxon>Pezizomycotina</taxon>
        <taxon>Dothideomycetes</taxon>
        <taxon>Dothideomycetidae</taxon>
        <taxon>Mycosphaerellales</taxon>
        <taxon>Dissoconiaceae</taxon>
        <taxon>Dissoconium</taxon>
    </lineage>
</organism>
<evidence type="ECO:0000313" key="6">
    <source>
        <dbReference type="RefSeq" id="XP_033459341.1"/>
    </source>
</evidence>
<gene>
    <name evidence="6" type="ORF">K489DRAFT_358426</name>
</gene>
<dbReference type="AlphaFoldDB" id="A0A6J3M2T8"/>
<dbReference type="GeneID" id="54360381"/>
<dbReference type="InterPro" id="IPR029191">
    <property type="entry name" value="Uds1"/>
</dbReference>